<gene>
    <name evidence="1" type="ORF">J2S11_000660</name>
</gene>
<keyword evidence="2" id="KW-1185">Reference proteome</keyword>
<dbReference type="Proteomes" id="UP001235840">
    <property type="component" value="Unassembled WGS sequence"/>
</dbReference>
<accession>A0ABT9VVU8</accession>
<evidence type="ECO:0000313" key="1">
    <source>
        <dbReference type="EMBL" id="MDQ0164760.1"/>
    </source>
</evidence>
<reference evidence="1 2" key="1">
    <citation type="submission" date="2023-07" db="EMBL/GenBank/DDBJ databases">
        <title>Genomic Encyclopedia of Type Strains, Phase IV (KMG-IV): sequencing the most valuable type-strain genomes for metagenomic binning, comparative biology and taxonomic classification.</title>
        <authorList>
            <person name="Goeker M."/>
        </authorList>
    </citation>
    <scope>NUCLEOTIDE SEQUENCE [LARGE SCALE GENOMIC DNA]</scope>
    <source>
        <strain evidence="1 2">DSM 12751</strain>
    </source>
</reference>
<dbReference type="EMBL" id="JAUSTY010000002">
    <property type="protein sequence ID" value="MDQ0164760.1"/>
    <property type="molecule type" value="Genomic_DNA"/>
</dbReference>
<comment type="caution">
    <text evidence="1">The sequence shown here is derived from an EMBL/GenBank/DDBJ whole genome shotgun (WGS) entry which is preliminary data.</text>
</comment>
<name>A0ABT9VVU8_9BACI</name>
<protein>
    <submittedName>
        <fullName evidence="1">Uncharacterized protein</fullName>
    </submittedName>
</protein>
<organism evidence="1 2">
    <name type="scientific">Caldalkalibacillus horti</name>
    <dbReference type="NCBI Taxonomy" id="77523"/>
    <lineage>
        <taxon>Bacteria</taxon>
        <taxon>Bacillati</taxon>
        <taxon>Bacillota</taxon>
        <taxon>Bacilli</taxon>
        <taxon>Bacillales</taxon>
        <taxon>Bacillaceae</taxon>
        <taxon>Caldalkalibacillus</taxon>
    </lineage>
</organism>
<dbReference type="RefSeq" id="WP_307390844.1">
    <property type="nucleotide sequence ID" value="NZ_BAAADK010000018.1"/>
</dbReference>
<evidence type="ECO:0000313" key="2">
    <source>
        <dbReference type="Proteomes" id="UP001235840"/>
    </source>
</evidence>
<proteinExistence type="predicted"/>
<sequence>MDRNVKVMFDRQLYVFCQEAAQICHSKEFKQLHKEMAKLYRKKGVNNFKVIAFHDSLYSIYMEQHDGELSSQMRSL</sequence>